<evidence type="ECO:0000256" key="1">
    <source>
        <dbReference type="ARBA" id="ARBA00010515"/>
    </source>
</evidence>
<keyword evidence="2 5" id="KW-0378">Hydrolase</keyword>
<comment type="similarity">
    <text evidence="1">Belongs to the 'GDXG' lipolytic enzyme family.</text>
</comment>
<comment type="caution">
    <text evidence="5">The sequence shown here is derived from an EMBL/GenBank/DDBJ whole genome shotgun (WGS) entry which is preliminary data.</text>
</comment>
<dbReference type="PROSITE" id="PS01174">
    <property type="entry name" value="LIPASE_GDXG_SER"/>
    <property type="match status" value="1"/>
</dbReference>
<dbReference type="GO" id="GO:0016787">
    <property type="term" value="F:hydrolase activity"/>
    <property type="evidence" value="ECO:0007669"/>
    <property type="project" value="UniProtKB-KW"/>
</dbReference>
<evidence type="ECO:0000313" key="6">
    <source>
        <dbReference type="Proteomes" id="UP000732377"/>
    </source>
</evidence>
<evidence type="ECO:0000256" key="2">
    <source>
        <dbReference type="ARBA" id="ARBA00022801"/>
    </source>
</evidence>
<dbReference type="FunFam" id="3.40.50.1820:FF:000089">
    <property type="entry name" value="Alpha/beta hydrolase"/>
    <property type="match status" value="1"/>
</dbReference>
<gene>
    <name evidence="5" type="ORF">CWE10_01940</name>
</gene>
<feature type="active site" evidence="3">
    <location>
        <position position="156"/>
    </location>
</feature>
<sequence length="312" mass="33376">MPLAREAEAFLKQLAEAGGPALNELSPADARKMTEQMAAFGGDAEPVAGVVDRTVPGPAGKIPVRIYTPAGEGPFPVLLYFHGGGWVLGSPDTVHATCALLANRAGAVVVSVDYRLAPEHKFPAAAEDCYAATVWVAENARTIGGDPRRIAVAGDSAGGNLAAVVSLMARDKGYPDLAYQVLIYPVTDHNFDTPSYRENGNDYFLTTAMMQWFWDHYIRSEADGRDWRASPLQAADVSGLPPAFVITAEYDPLRDEGEAYARKLIEAGSAVTVKRYLGQIHGFCTLLGAMPAGRQALEDAAAHLRLAFAARE</sequence>
<feature type="domain" description="Alpha/beta hydrolase fold-3" evidence="4">
    <location>
        <begin position="78"/>
        <end position="284"/>
    </location>
</feature>
<evidence type="ECO:0000259" key="4">
    <source>
        <dbReference type="Pfam" id="PF07859"/>
    </source>
</evidence>
<dbReference type="OMA" id="NLCVRGN"/>
<reference evidence="5" key="1">
    <citation type="submission" date="2017-11" db="EMBL/GenBank/DDBJ databases">
        <title>Three new genomes from thermophilic consortium.</title>
        <authorList>
            <person name="Quaggio R."/>
            <person name="Amgarten D."/>
            <person name="Setubal J.C."/>
        </authorList>
    </citation>
    <scope>NUCLEOTIDE SEQUENCE</scope>
    <source>
        <strain evidence="5">ZCTH01-B2</strain>
    </source>
</reference>
<dbReference type="Gene3D" id="3.40.50.1820">
    <property type="entry name" value="alpha/beta hydrolase"/>
    <property type="match status" value="1"/>
</dbReference>
<dbReference type="EMBL" id="PIUK01000008">
    <property type="protein sequence ID" value="MBY6274970.1"/>
    <property type="molecule type" value="Genomic_DNA"/>
</dbReference>
<dbReference type="InterPro" id="IPR029058">
    <property type="entry name" value="AB_hydrolase_fold"/>
</dbReference>
<dbReference type="InterPro" id="IPR050300">
    <property type="entry name" value="GDXG_lipolytic_enzyme"/>
</dbReference>
<dbReference type="PANTHER" id="PTHR48081">
    <property type="entry name" value="AB HYDROLASE SUPERFAMILY PROTEIN C4A8.06C"/>
    <property type="match status" value="1"/>
</dbReference>
<dbReference type="Pfam" id="PF07859">
    <property type="entry name" value="Abhydrolase_3"/>
    <property type="match status" value="1"/>
</dbReference>
<protein>
    <submittedName>
        <fullName evidence="5">Alpha/beta hydrolase</fullName>
    </submittedName>
</protein>
<dbReference type="RefSeq" id="WP_011196250.1">
    <property type="nucleotide sequence ID" value="NZ_PIUK01000008.1"/>
</dbReference>
<name>A0A953LD30_SYMTR</name>
<proteinExistence type="inferred from homology"/>
<dbReference type="SUPFAM" id="SSF53474">
    <property type="entry name" value="alpha/beta-Hydrolases"/>
    <property type="match status" value="1"/>
</dbReference>
<dbReference type="Proteomes" id="UP000732377">
    <property type="component" value="Unassembled WGS sequence"/>
</dbReference>
<dbReference type="AlphaFoldDB" id="A0A953LD30"/>
<dbReference type="PANTHER" id="PTHR48081:SF8">
    <property type="entry name" value="ALPHA_BETA HYDROLASE FOLD-3 DOMAIN-CONTAINING PROTEIN-RELATED"/>
    <property type="match status" value="1"/>
</dbReference>
<evidence type="ECO:0000313" key="5">
    <source>
        <dbReference type="EMBL" id="MBY6274970.1"/>
    </source>
</evidence>
<dbReference type="InterPro" id="IPR013094">
    <property type="entry name" value="AB_hydrolase_3"/>
</dbReference>
<organism evidence="5 6">
    <name type="scientific">Symbiobacterium thermophilum</name>
    <dbReference type="NCBI Taxonomy" id="2734"/>
    <lineage>
        <taxon>Bacteria</taxon>
        <taxon>Bacillati</taxon>
        <taxon>Bacillota</taxon>
        <taxon>Clostridia</taxon>
        <taxon>Eubacteriales</taxon>
        <taxon>Symbiobacteriaceae</taxon>
        <taxon>Symbiobacterium</taxon>
    </lineage>
</organism>
<evidence type="ECO:0000256" key="3">
    <source>
        <dbReference type="PROSITE-ProRule" id="PRU10038"/>
    </source>
</evidence>
<accession>A0A953LD30</accession>
<dbReference type="InterPro" id="IPR033140">
    <property type="entry name" value="Lipase_GDXG_put_SER_AS"/>
</dbReference>